<feature type="domain" description="Peptidase M16 C-terminal" evidence="1">
    <location>
        <begin position="593"/>
        <end position="706"/>
    </location>
</feature>
<dbReference type="OrthoDB" id="2525292at2759"/>
<comment type="caution">
    <text evidence="2">The sequence shown here is derived from an EMBL/GenBank/DDBJ whole genome shotgun (WGS) entry which is preliminary data.</text>
</comment>
<dbReference type="EMBL" id="LCTV02000002">
    <property type="protein sequence ID" value="PRQ77023.1"/>
    <property type="molecule type" value="Genomic_DNA"/>
</dbReference>
<dbReference type="Proteomes" id="UP000239560">
    <property type="component" value="Unassembled WGS sequence"/>
</dbReference>
<proteinExistence type="predicted"/>
<dbReference type="PANTHER" id="PTHR43016:SF16">
    <property type="entry name" value="METALLOPROTEASE, PUTATIVE (AFU_ORTHOLOGUE AFUA_4G07610)-RELATED"/>
    <property type="match status" value="1"/>
</dbReference>
<dbReference type="InterPro" id="IPR011249">
    <property type="entry name" value="Metalloenz_LuxS/M16"/>
</dbReference>
<dbReference type="InterPro" id="IPR007863">
    <property type="entry name" value="Peptidase_M16_C"/>
</dbReference>
<accession>A0A2T0AG87</accession>
<dbReference type="PANTHER" id="PTHR43016">
    <property type="entry name" value="PRESEQUENCE PROTEASE"/>
    <property type="match status" value="1"/>
</dbReference>
<evidence type="ECO:0000313" key="3">
    <source>
        <dbReference type="Proteomes" id="UP000239560"/>
    </source>
</evidence>
<reference evidence="2 3" key="1">
    <citation type="journal article" date="2018" name="Elife">
        <title>Functional genomics of lipid metabolism in the oleaginous yeast Rhodosporidium toruloides.</title>
        <authorList>
            <person name="Coradetti S.T."/>
            <person name="Pinel D."/>
            <person name="Geiselman G."/>
            <person name="Ito M."/>
            <person name="Mondo S."/>
            <person name="Reilly M.C."/>
            <person name="Cheng Y.F."/>
            <person name="Bauer S."/>
            <person name="Grigoriev I."/>
            <person name="Gladden J.M."/>
            <person name="Simmons B.A."/>
            <person name="Brem R."/>
            <person name="Arkin A.P."/>
            <person name="Skerker J.M."/>
        </authorList>
    </citation>
    <scope>NUCLEOTIDE SEQUENCE [LARGE SCALE GENOMIC DNA]</scope>
    <source>
        <strain evidence="2 3">NBRC 0880</strain>
    </source>
</reference>
<gene>
    <name evidence="2" type="ORF">AAT19DRAFT_12441</name>
</gene>
<dbReference type="AlphaFoldDB" id="A0A2T0AG87"/>
<dbReference type="Pfam" id="PF05193">
    <property type="entry name" value="Peptidase_M16_C"/>
    <property type="match status" value="2"/>
</dbReference>
<evidence type="ECO:0000313" key="2">
    <source>
        <dbReference type="EMBL" id="PRQ77023.1"/>
    </source>
</evidence>
<name>A0A2T0AG87_RHOTO</name>
<dbReference type="Gene3D" id="3.30.830.10">
    <property type="entry name" value="Metalloenzyme, LuxS/M16 peptidase-like"/>
    <property type="match status" value="3"/>
</dbReference>
<feature type="domain" description="Peptidase M16 C-terminal" evidence="1">
    <location>
        <begin position="1"/>
        <end position="170"/>
    </location>
</feature>
<organism evidence="2 3">
    <name type="scientific">Rhodotorula toruloides</name>
    <name type="common">Yeast</name>
    <name type="synonym">Rhodosporidium toruloides</name>
    <dbReference type="NCBI Taxonomy" id="5286"/>
    <lineage>
        <taxon>Eukaryota</taxon>
        <taxon>Fungi</taxon>
        <taxon>Dikarya</taxon>
        <taxon>Basidiomycota</taxon>
        <taxon>Pucciniomycotina</taxon>
        <taxon>Microbotryomycetes</taxon>
        <taxon>Sporidiobolales</taxon>
        <taxon>Sporidiobolaceae</taxon>
        <taxon>Rhodotorula</taxon>
    </lineage>
</organism>
<protein>
    <submittedName>
        <fullName evidence="2">Metalloenzyme, LuxS/M16 peptidase-like protein</fullName>
    </submittedName>
</protein>
<dbReference type="GO" id="GO:0046872">
    <property type="term" value="F:metal ion binding"/>
    <property type="evidence" value="ECO:0007669"/>
    <property type="project" value="InterPro"/>
</dbReference>
<dbReference type="SUPFAM" id="SSF63411">
    <property type="entry name" value="LuxS/MPP-like metallohydrolase"/>
    <property type="match status" value="3"/>
</dbReference>
<sequence length="799" mass="87927">MYVPQNMTVVVTGESIDPTRLLRSLDETEKNIAEAGLAKGPRPSGWIRPFVDSRTARNEPVLVRDIVKKVEYADSDESVGVVNLAWIGPSVDDLFTCAALDHLLSYLFEGSDSPICKKFVEIPDQKFSGCDTNRDVRDPNILSVCISAVPVHNIDATAGEVLDFLGQLCHVAIDMHRIQIGLKQVRLQLLDTLEGSSSSYIFDSVKQDIIYGAEDGSTLKDVFDDLEVLQRLAKLREKDWKRLLEQWLVDAHAVTLVAVPSAKLAKEQAAETTARVAANRQRLGPAGLARLAADLVSAKAANDHPPPKSLVKSFSVPDYTKIALPTVETARSNGVARGKETFSGPLQRKINRDVDLPFFVQFDHYESSFVTVSVHLHGPPVDLFSLWNSCFFAMPVKRFDGTVLPFQEAYRQLTDLAIEIGAVAESEGVRVSIRVPTTDYEEAVGWLADSLFGMQFDQDRLTTLIHSALQTLPDEKQDAASITGEVIGSLIYSAGSVYHPLNLLTRVDIFPKLLERLKSDAKGLIRDLEKLQETMLDPRAMRMHVSGDVMSLPKPTSPWARYFQRLQPFPEKQLAHLLRSRDLLTDVGKHPARKAVFYTIPSSESTYLVTRCACPDWSAPDYQGLSVAAAALGTANGLLWNAVRGNGLAYGAGMGLNVEAGMLGFNVFRSPDAFAAFEAARDLVDNIVSGKVKITEGDVEAAKSSLAYLHLASMNTLASVASVSFEAVIFGRPSHCVQRSLEKMKAVTLKDVLDAIELHIVKLFDPKSSIMAVSTNEEKRAELVANFRKAGYEVEEHRF</sequence>
<evidence type="ECO:0000259" key="1">
    <source>
        <dbReference type="Pfam" id="PF05193"/>
    </source>
</evidence>